<dbReference type="Pfam" id="PF13581">
    <property type="entry name" value="HATPase_c_2"/>
    <property type="match status" value="1"/>
</dbReference>
<evidence type="ECO:0000313" key="3">
    <source>
        <dbReference type="EMBL" id="GAA2449977.1"/>
    </source>
</evidence>
<feature type="domain" description="Histidine kinase/HSP90-like ATPase" evidence="2">
    <location>
        <begin position="24"/>
        <end position="124"/>
    </location>
</feature>
<protein>
    <submittedName>
        <fullName evidence="3">ATP-binding protein</fullName>
    </submittedName>
</protein>
<reference evidence="3 4" key="1">
    <citation type="journal article" date="2019" name="Int. J. Syst. Evol. Microbiol.">
        <title>The Global Catalogue of Microorganisms (GCM) 10K type strain sequencing project: providing services to taxonomists for standard genome sequencing and annotation.</title>
        <authorList>
            <consortium name="The Broad Institute Genomics Platform"/>
            <consortium name="The Broad Institute Genome Sequencing Center for Infectious Disease"/>
            <person name="Wu L."/>
            <person name="Ma J."/>
        </authorList>
    </citation>
    <scope>NUCLEOTIDE SEQUENCE [LARGE SCALE GENOMIC DNA]</scope>
    <source>
        <strain evidence="3 4">JCM 3325</strain>
    </source>
</reference>
<accession>A0ABN3K980</accession>
<comment type="caution">
    <text evidence="3">The sequence shown here is derived from an EMBL/GenBank/DDBJ whole genome shotgun (WGS) entry which is preliminary data.</text>
</comment>
<dbReference type="Gene3D" id="3.30.565.10">
    <property type="entry name" value="Histidine kinase-like ATPase, C-terminal domain"/>
    <property type="match status" value="1"/>
</dbReference>
<dbReference type="RefSeq" id="WP_344596348.1">
    <property type="nucleotide sequence ID" value="NZ_BAAARW010000038.1"/>
</dbReference>
<keyword evidence="1" id="KW-0418">Kinase</keyword>
<name>A0ABN3K980_9ACTN</name>
<evidence type="ECO:0000256" key="1">
    <source>
        <dbReference type="ARBA" id="ARBA00022527"/>
    </source>
</evidence>
<keyword evidence="3" id="KW-0067">ATP-binding</keyword>
<proteinExistence type="predicted"/>
<dbReference type="InterPro" id="IPR003594">
    <property type="entry name" value="HATPase_dom"/>
</dbReference>
<keyword evidence="3" id="KW-0547">Nucleotide-binding</keyword>
<sequence>MPPQAIAPEVPILVLEPSDRAPAMARRFVAERFHEWGYPDDYIARLVVTELVTNAYQHGAGVIVVRALRDETHVVIEVWDQGAGMPVVQEENAEATSGRGLLLMSELVREWGVRPIAEGGKIVWALL</sequence>
<keyword evidence="4" id="KW-1185">Reference proteome</keyword>
<dbReference type="InterPro" id="IPR036890">
    <property type="entry name" value="HATPase_C_sf"/>
</dbReference>
<dbReference type="PANTHER" id="PTHR35526:SF3">
    <property type="entry name" value="ANTI-SIGMA-F FACTOR RSBW"/>
    <property type="match status" value="1"/>
</dbReference>
<dbReference type="PANTHER" id="PTHR35526">
    <property type="entry name" value="ANTI-SIGMA-F FACTOR RSBW-RELATED"/>
    <property type="match status" value="1"/>
</dbReference>
<dbReference type="GO" id="GO:0005524">
    <property type="term" value="F:ATP binding"/>
    <property type="evidence" value="ECO:0007669"/>
    <property type="project" value="UniProtKB-KW"/>
</dbReference>
<evidence type="ECO:0000313" key="4">
    <source>
        <dbReference type="Proteomes" id="UP001501231"/>
    </source>
</evidence>
<organism evidence="3 4">
    <name type="scientific">Actinomadura vinacea</name>
    <dbReference type="NCBI Taxonomy" id="115336"/>
    <lineage>
        <taxon>Bacteria</taxon>
        <taxon>Bacillati</taxon>
        <taxon>Actinomycetota</taxon>
        <taxon>Actinomycetes</taxon>
        <taxon>Streptosporangiales</taxon>
        <taxon>Thermomonosporaceae</taxon>
        <taxon>Actinomadura</taxon>
    </lineage>
</organism>
<dbReference type="EMBL" id="BAAARW010000038">
    <property type="protein sequence ID" value="GAA2449977.1"/>
    <property type="molecule type" value="Genomic_DNA"/>
</dbReference>
<dbReference type="SUPFAM" id="SSF55874">
    <property type="entry name" value="ATPase domain of HSP90 chaperone/DNA topoisomerase II/histidine kinase"/>
    <property type="match status" value="1"/>
</dbReference>
<keyword evidence="1" id="KW-0808">Transferase</keyword>
<dbReference type="InterPro" id="IPR050267">
    <property type="entry name" value="Anti-sigma-factor_SerPK"/>
</dbReference>
<dbReference type="Proteomes" id="UP001501231">
    <property type="component" value="Unassembled WGS sequence"/>
</dbReference>
<dbReference type="CDD" id="cd16936">
    <property type="entry name" value="HATPase_RsbW-like"/>
    <property type="match status" value="1"/>
</dbReference>
<keyword evidence="1" id="KW-0723">Serine/threonine-protein kinase</keyword>
<gene>
    <name evidence="3" type="ORF">GCM10010191_79670</name>
</gene>
<evidence type="ECO:0000259" key="2">
    <source>
        <dbReference type="Pfam" id="PF13581"/>
    </source>
</evidence>